<dbReference type="NCBIfam" id="TIGR04183">
    <property type="entry name" value="Por_Secre_tail"/>
    <property type="match status" value="1"/>
</dbReference>
<dbReference type="SUPFAM" id="SSF52833">
    <property type="entry name" value="Thioredoxin-like"/>
    <property type="match status" value="1"/>
</dbReference>
<dbReference type="RefSeq" id="WP_114758136.1">
    <property type="nucleotide sequence ID" value="NZ_JBHUMD010000007.1"/>
</dbReference>
<dbReference type="Gene3D" id="3.40.30.10">
    <property type="entry name" value="Glutaredoxin"/>
    <property type="match status" value="1"/>
</dbReference>
<dbReference type="PROSITE" id="PS51352">
    <property type="entry name" value="THIOREDOXIN_2"/>
    <property type="match status" value="1"/>
</dbReference>
<keyword evidence="5" id="KW-0676">Redox-active center</keyword>
<evidence type="ECO:0000256" key="3">
    <source>
        <dbReference type="ARBA" id="ARBA00022748"/>
    </source>
</evidence>
<protein>
    <submittedName>
        <fullName evidence="8">T9SS type A sorting domain-containing protein</fullName>
    </submittedName>
</protein>
<dbReference type="Proteomes" id="UP001597480">
    <property type="component" value="Unassembled WGS sequence"/>
</dbReference>
<keyword evidence="4" id="KW-1015">Disulfide bond</keyword>
<feature type="signal peptide" evidence="6">
    <location>
        <begin position="1"/>
        <end position="19"/>
    </location>
</feature>
<evidence type="ECO:0000256" key="4">
    <source>
        <dbReference type="ARBA" id="ARBA00023157"/>
    </source>
</evidence>
<evidence type="ECO:0000256" key="1">
    <source>
        <dbReference type="ARBA" id="ARBA00004196"/>
    </source>
</evidence>
<evidence type="ECO:0000259" key="7">
    <source>
        <dbReference type="PROSITE" id="PS51352"/>
    </source>
</evidence>
<evidence type="ECO:0000256" key="5">
    <source>
        <dbReference type="ARBA" id="ARBA00023284"/>
    </source>
</evidence>
<name>A0ABW5NRS7_9FLAO</name>
<evidence type="ECO:0000313" key="8">
    <source>
        <dbReference type="EMBL" id="MFD2601630.1"/>
    </source>
</evidence>
<feature type="chain" id="PRO_5045694450" evidence="6">
    <location>
        <begin position="20"/>
        <end position="514"/>
    </location>
</feature>
<sequence length="514" mass="55021">MKKRLLLGMMLMGAFAANAQIANGSPAPEISGQQILSIVGNDITYGEQISLQAYLNAGKTVVVDLSAAWCGPCWSFHESHTLEDLYAAYGPNGSDELAVIFVEADDNTHILELGGQSLPPTAGQPERGPSQGNWIEGTNYPIINNDTAAAAYNLEGFPSLYIITPNGQDEPGTVTNLERASLATMVAAINTARGTAMVGVDHWGRIGAGGGKYCESGATVSAYVQSYGHTVSHVEVQLKKDGEVVATQPFDVNLVPFGVAEVTFDGIISEEGANYQAILTQVNNAPAVDTNPENNITAEYDYVTGTPLESTDDITITIHTDEYPNEMKLYILRNKPQGGYTTADIAYQTPNYTNTPTYQEKTFTYNKTLSSNECYTILLSDAYGDGWDANENGEAPAHGVTITAGDGTLLFTHNGTFQYEVIKETAFKTNGTLDNETFETKSLAVYPNPSNGIFNFSTEETIDVTVTDLTGKTVHTAKGIENGGSINLSGLSTGMYIAKINGASGERVEKLIIK</sequence>
<evidence type="ECO:0000313" key="9">
    <source>
        <dbReference type="Proteomes" id="UP001597480"/>
    </source>
</evidence>
<dbReference type="PANTHER" id="PTHR42852:SF6">
    <property type="entry name" value="THIOL:DISULFIDE INTERCHANGE PROTEIN DSBE"/>
    <property type="match status" value="1"/>
</dbReference>
<evidence type="ECO:0000256" key="2">
    <source>
        <dbReference type="ARBA" id="ARBA00022729"/>
    </source>
</evidence>
<dbReference type="Pfam" id="PF18962">
    <property type="entry name" value="Por_Secre_tail"/>
    <property type="match status" value="1"/>
</dbReference>
<dbReference type="InterPro" id="IPR036249">
    <property type="entry name" value="Thioredoxin-like_sf"/>
</dbReference>
<keyword evidence="2 6" id="KW-0732">Signal</keyword>
<comment type="subcellular location">
    <subcellularLocation>
        <location evidence="1">Cell envelope</location>
    </subcellularLocation>
</comment>
<dbReference type="PANTHER" id="PTHR42852">
    <property type="entry name" value="THIOL:DISULFIDE INTERCHANGE PROTEIN DSBE"/>
    <property type="match status" value="1"/>
</dbReference>
<proteinExistence type="predicted"/>
<reference evidence="9" key="1">
    <citation type="journal article" date="2019" name="Int. J. Syst. Evol. Microbiol.">
        <title>The Global Catalogue of Microorganisms (GCM) 10K type strain sequencing project: providing services to taxonomists for standard genome sequencing and annotation.</title>
        <authorList>
            <consortium name="The Broad Institute Genomics Platform"/>
            <consortium name="The Broad Institute Genome Sequencing Center for Infectious Disease"/>
            <person name="Wu L."/>
            <person name="Ma J."/>
        </authorList>
    </citation>
    <scope>NUCLEOTIDE SEQUENCE [LARGE SCALE GENOMIC DNA]</scope>
    <source>
        <strain evidence="9">KCTC 42107</strain>
    </source>
</reference>
<dbReference type="InterPro" id="IPR050553">
    <property type="entry name" value="Thioredoxin_ResA/DsbE_sf"/>
</dbReference>
<comment type="caution">
    <text evidence="8">The sequence shown here is derived from an EMBL/GenBank/DDBJ whole genome shotgun (WGS) entry which is preliminary data.</text>
</comment>
<feature type="domain" description="Thioredoxin" evidence="7">
    <location>
        <begin position="21"/>
        <end position="194"/>
    </location>
</feature>
<dbReference type="EMBL" id="JBHUMD010000007">
    <property type="protein sequence ID" value="MFD2601630.1"/>
    <property type="molecule type" value="Genomic_DNA"/>
</dbReference>
<evidence type="ECO:0000256" key="6">
    <source>
        <dbReference type="SAM" id="SignalP"/>
    </source>
</evidence>
<accession>A0ABW5NRS7</accession>
<dbReference type="InterPro" id="IPR026444">
    <property type="entry name" value="Secre_tail"/>
</dbReference>
<keyword evidence="9" id="KW-1185">Reference proteome</keyword>
<dbReference type="CDD" id="cd02966">
    <property type="entry name" value="TlpA_like_family"/>
    <property type="match status" value="1"/>
</dbReference>
<keyword evidence="3" id="KW-0201">Cytochrome c-type biogenesis</keyword>
<dbReference type="InterPro" id="IPR013766">
    <property type="entry name" value="Thioredoxin_domain"/>
</dbReference>
<organism evidence="8 9">
    <name type="scientific">Flavobacterium suzhouense</name>
    <dbReference type="NCBI Taxonomy" id="1529638"/>
    <lineage>
        <taxon>Bacteria</taxon>
        <taxon>Pseudomonadati</taxon>
        <taxon>Bacteroidota</taxon>
        <taxon>Flavobacteriia</taxon>
        <taxon>Flavobacteriales</taxon>
        <taxon>Flavobacteriaceae</taxon>
        <taxon>Flavobacterium</taxon>
    </lineage>
</organism>
<gene>
    <name evidence="8" type="ORF">ACFSR3_06145</name>
</gene>